<comment type="caution">
    <text evidence="1">The sequence shown here is derived from an EMBL/GenBank/DDBJ whole genome shotgun (WGS) entry which is preliminary data.</text>
</comment>
<keyword evidence="2" id="KW-1185">Reference proteome</keyword>
<protein>
    <submittedName>
        <fullName evidence="1">Uncharacterized protein</fullName>
    </submittedName>
</protein>
<sequence length="171" mass="19318">MHKDCEAHKSHNIYREKANQKKLNRGGQKLLESCFGAWRSPLEVLKIEKRRGKKDAENRSYIVVIDQNLEILLMFKDEATFFEAEPQPFTSLSRQLSLAKDGRMGKVRKVRKWKVETEGKDDDNGRGPTLTATKLPLLLSPVKDEDDYLDALATAAAEDEQGASTELATAQ</sequence>
<accession>A0ABQ9AY44</accession>
<organism evidence="1 2">
    <name type="scientific">Salix suchowensis</name>
    <dbReference type="NCBI Taxonomy" id="1278906"/>
    <lineage>
        <taxon>Eukaryota</taxon>
        <taxon>Viridiplantae</taxon>
        <taxon>Streptophyta</taxon>
        <taxon>Embryophyta</taxon>
        <taxon>Tracheophyta</taxon>
        <taxon>Spermatophyta</taxon>
        <taxon>Magnoliopsida</taxon>
        <taxon>eudicotyledons</taxon>
        <taxon>Gunneridae</taxon>
        <taxon>Pentapetalae</taxon>
        <taxon>rosids</taxon>
        <taxon>fabids</taxon>
        <taxon>Malpighiales</taxon>
        <taxon>Salicaceae</taxon>
        <taxon>Saliceae</taxon>
        <taxon>Salix</taxon>
    </lineage>
</organism>
<reference evidence="1" key="2">
    <citation type="journal article" date="2023" name="Int. J. Mol. Sci.">
        <title>De Novo Assembly and Annotation of 11 Diverse Shrub Willow (Salix) Genomes Reveals Novel Gene Organization in Sex-Linked Regions.</title>
        <authorList>
            <person name="Hyden B."/>
            <person name="Feng K."/>
            <person name="Yates T.B."/>
            <person name="Jawdy S."/>
            <person name="Cereghino C."/>
            <person name="Smart L.B."/>
            <person name="Muchero W."/>
        </authorList>
    </citation>
    <scope>NUCLEOTIDE SEQUENCE</scope>
    <source>
        <tissue evidence="1">Shoot tip</tissue>
    </source>
</reference>
<proteinExistence type="predicted"/>
<name>A0ABQ9AY44_9ROSI</name>
<dbReference type="EMBL" id="JAPFFI010000015">
    <property type="protein sequence ID" value="KAJ6361010.1"/>
    <property type="molecule type" value="Genomic_DNA"/>
</dbReference>
<gene>
    <name evidence="1" type="ORF">OIU77_004941</name>
</gene>
<reference evidence="1" key="1">
    <citation type="submission" date="2022-10" db="EMBL/GenBank/DDBJ databases">
        <authorList>
            <person name="Hyden B.L."/>
            <person name="Feng K."/>
            <person name="Yates T."/>
            <person name="Jawdy S."/>
            <person name="Smart L.B."/>
            <person name="Muchero W."/>
        </authorList>
    </citation>
    <scope>NUCLEOTIDE SEQUENCE</scope>
    <source>
        <tissue evidence="1">Shoot tip</tissue>
    </source>
</reference>
<evidence type="ECO:0000313" key="2">
    <source>
        <dbReference type="Proteomes" id="UP001141253"/>
    </source>
</evidence>
<dbReference type="Proteomes" id="UP001141253">
    <property type="component" value="Chromosome 13"/>
</dbReference>
<evidence type="ECO:0000313" key="1">
    <source>
        <dbReference type="EMBL" id="KAJ6361010.1"/>
    </source>
</evidence>